<feature type="signal peptide" evidence="3">
    <location>
        <begin position="1"/>
        <end position="34"/>
    </location>
</feature>
<dbReference type="Pfam" id="PF03330">
    <property type="entry name" value="DPBB_1"/>
    <property type="match status" value="1"/>
</dbReference>
<dbReference type="GO" id="GO:0008932">
    <property type="term" value="F:lytic endotransglycosylase activity"/>
    <property type="evidence" value="ECO:0007669"/>
    <property type="project" value="UniProtKB-UniRule"/>
</dbReference>
<dbReference type="PANTHER" id="PTHR34183:SF8">
    <property type="entry name" value="ENDOLYTIC PEPTIDOGLYCAN TRANSGLYCOSYLASE RLPA-RELATED"/>
    <property type="match status" value="1"/>
</dbReference>
<dbReference type="STRING" id="692370.A6F68_01336"/>
<sequence length="175" mass="17829" precursor="true">MDGTTTTFGRKALRTLVLAAALAFPVSASAPALAGDEVDAFAASFAGMDAPAAHRKAADAVDITTIDPANELGTPGLGDPIGAGVASYYADKFNGRRTASGEAFSNSALTAAHRSLPFGSKVRVTNPANGKSVVVRINDRGPFHGGRVIDLSKSAASQLGIVQRGHGRVELALVD</sequence>
<evidence type="ECO:0000313" key="7">
    <source>
        <dbReference type="Proteomes" id="UP000092932"/>
    </source>
</evidence>
<evidence type="ECO:0000256" key="3">
    <source>
        <dbReference type="HAMAP-Rule" id="MF_02071"/>
    </source>
</evidence>
<comment type="function">
    <text evidence="3">Lytic transglycosylase with a strong preference for naked glycan strands that lack stem peptides.</text>
</comment>
<dbReference type="InterPro" id="IPR009009">
    <property type="entry name" value="RlpA-like_DPBB"/>
</dbReference>
<keyword evidence="2 3" id="KW-0961">Cell wall biogenesis/degradation</keyword>
<organism evidence="6 7">
    <name type="scientific">Tsuneonella dongtanensis</name>
    <dbReference type="NCBI Taxonomy" id="692370"/>
    <lineage>
        <taxon>Bacteria</taxon>
        <taxon>Pseudomonadati</taxon>
        <taxon>Pseudomonadota</taxon>
        <taxon>Alphaproteobacteria</taxon>
        <taxon>Sphingomonadales</taxon>
        <taxon>Erythrobacteraceae</taxon>
        <taxon>Tsuneonella</taxon>
    </lineage>
</organism>
<dbReference type="InterPro" id="IPR012997">
    <property type="entry name" value="RplA"/>
</dbReference>
<evidence type="ECO:0000259" key="5">
    <source>
        <dbReference type="Pfam" id="PF03330"/>
    </source>
</evidence>
<gene>
    <name evidence="3" type="primary">rlpA</name>
    <name evidence="6" type="ORF">A6F68_01336</name>
</gene>
<comment type="similarity">
    <text evidence="3 4">Belongs to the RlpA family.</text>
</comment>
<dbReference type="GO" id="GO:0071555">
    <property type="term" value="P:cell wall organization"/>
    <property type="evidence" value="ECO:0007669"/>
    <property type="project" value="UniProtKB-KW"/>
</dbReference>
<evidence type="ECO:0000256" key="1">
    <source>
        <dbReference type="ARBA" id="ARBA00023239"/>
    </source>
</evidence>
<proteinExistence type="inferred from homology"/>
<reference evidence="6 7" key="1">
    <citation type="submission" date="2016-07" db="EMBL/GenBank/DDBJ databases">
        <title>Complete genome sequence of Altererythrobacter dongtanensis KCTC 22672, a type strain with esterase isolated from tidal flat.</title>
        <authorList>
            <person name="Cheng H."/>
            <person name="Wu Y.-H."/>
            <person name="Zhou P."/>
            <person name="Huo Y.-Y."/>
            <person name="Wang C.-S."/>
            <person name="Xu X.-W."/>
        </authorList>
    </citation>
    <scope>NUCLEOTIDE SEQUENCE [LARGE SCALE GENOMIC DNA]</scope>
    <source>
        <strain evidence="6 7">KCTC 22672</strain>
    </source>
</reference>
<keyword evidence="1 3" id="KW-0456">Lyase</keyword>
<dbReference type="EMBL" id="CP016591">
    <property type="protein sequence ID" value="ANY19853.1"/>
    <property type="molecule type" value="Genomic_DNA"/>
</dbReference>
<dbReference type="KEGG" id="ado:A6F68_01336"/>
<dbReference type="HAMAP" id="MF_02071">
    <property type="entry name" value="RlpA"/>
    <property type="match status" value="1"/>
</dbReference>
<dbReference type="OrthoDB" id="9779128at2"/>
<dbReference type="Proteomes" id="UP000092932">
    <property type="component" value="Chromosome"/>
</dbReference>
<dbReference type="PANTHER" id="PTHR34183">
    <property type="entry name" value="ENDOLYTIC PEPTIDOGLYCAN TRANSGLYCOSYLASE RLPA"/>
    <property type="match status" value="1"/>
</dbReference>
<dbReference type="GO" id="GO:0000270">
    <property type="term" value="P:peptidoglycan metabolic process"/>
    <property type="evidence" value="ECO:0007669"/>
    <property type="project" value="UniProtKB-UniRule"/>
</dbReference>
<dbReference type="EC" id="4.2.2.-" evidence="3"/>
<evidence type="ECO:0000256" key="4">
    <source>
        <dbReference type="RuleBase" id="RU003495"/>
    </source>
</evidence>
<dbReference type="SUPFAM" id="SSF50685">
    <property type="entry name" value="Barwin-like endoglucanases"/>
    <property type="match status" value="1"/>
</dbReference>
<keyword evidence="3" id="KW-0732">Signal</keyword>
<protein>
    <recommendedName>
        <fullName evidence="3">Endolytic peptidoglycan transglycosylase RlpA</fullName>
        <ecNumber evidence="3">4.2.2.-</ecNumber>
    </recommendedName>
</protein>
<dbReference type="AlphaFoldDB" id="A0A1B2ACH4"/>
<evidence type="ECO:0000256" key="2">
    <source>
        <dbReference type="ARBA" id="ARBA00023316"/>
    </source>
</evidence>
<feature type="domain" description="RlpA-like protein double-psi beta-barrel" evidence="5">
    <location>
        <begin position="83"/>
        <end position="170"/>
    </location>
</feature>
<dbReference type="InterPro" id="IPR034718">
    <property type="entry name" value="RlpA"/>
</dbReference>
<evidence type="ECO:0000313" key="6">
    <source>
        <dbReference type="EMBL" id="ANY19853.1"/>
    </source>
</evidence>
<dbReference type="InterPro" id="IPR036908">
    <property type="entry name" value="RlpA-like_sf"/>
</dbReference>
<dbReference type="RefSeq" id="WP_067677583.1">
    <property type="nucleotide sequence ID" value="NZ_CP016591.1"/>
</dbReference>
<accession>A0A1B2ACH4</accession>
<dbReference type="CDD" id="cd22268">
    <property type="entry name" value="DPBB_RlpA-like"/>
    <property type="match status" value="1"/>
</dbReference>
<dbReference type="PATRIC" id="fig|692370.5.peg.1350"/>
<name>A0A1B2ACH4_9SPHN</name>
<keyword evidence="7" id="KW-1185">Reference proteome</keyword>
<dbReference type="Gene3D" id="2.40.40.10">
    <property type="entry name" value="RlpA-like domain"/>
    <property type="match status" value="1"/>
</dbReference>
<dbReference type="NCBIfam" id="TIGR00413">
    <property type="entry name" value="rlpA"/>
    <property type="match status" value="1"/>
</dbReference>
<feature type="chain" id="PRO_5009986705" description="Endolytic peptidoglycan transglycosylase RlpA" evidence="3">
    <location>
        <begin position="35"/>
        <end position="175"/>
    </location>
</feature>